<gene>
    <name evidence="2" type="ORF">RIB2604_00300650</name>
</gene>
<evidence type="ECO:0000313" key="2">
    <source>
        <dbReference type="EMBL" id="GAT18968.1"/>
    </source>
</evidence>
<sequence>MGGNPSNPTHHQVIPTMASDFLAEEGRPEVRPSKPSGTQKRPRAGPHLAFCRIQRQHGPTPIKRRGADEAD</sequence>
<feature type="region of interest" description="Disordered" evidence="1">
    <location>
        <begin position="23"/>
        <end position="47"/>
    </location>
</feature>
<evidence type="ECO:0000313" key="3">
    <source>
        <dbReference type="Proteomes" id="UP000075230"/>
    </source>
</evidence>
<proteinExistence type="predicted"/>
<dbReference type="EMBL" id="BCWF01000003">
    <property type="protein sequence ID" value="GAT18968.1"/>
    <property type="molecule type" value="Genomic_DNA"/>
</dbReference>
<evidence type="ECO:0000256" key="1">
    <source>
        <dbReference type="SAM" id="MobiDB-lite"/>
    </source>
</evidence>
<protein>
    <submittedName>
        <fullName evidence="2">Fungal specific transcription factor domain-containing protein</fullName>
    </submittedName>
</protein>
<reference evidence="3" key="2">
    <citation type="submission" date="2016-02" db="EMBL/GenBank/DDBJ databases">
        <title>Genome sequencing of Aspergillus luchuensis NBRC 4314.</title>
        <authorList>
            <person name="Yamada O."/>
        </authorList>
    </citation>
    <scope>NUCLEOTIDE SEQUENCE [LARGE SCALE GENOMIC DNA]</scope>
    <source>
        <strain evidence="3">RIB 2604</strain>
    </source>
</reference>
<dbReference type="AlphaFoldDB" id="A0A146EY30"/>
<organism evidence="2 3">
    <name type="scientific">Aspergillus kawachii</name>
    <name type="common">White koji mold</name>
    <name type="synonym">Aspergillus awamori var. kawachi</name>
    <dbReference type="NCBI Taxonomy" id="1069201"/>
    <lineage>
        <taxon>Eukaryota</taxon>
        <taxon>Fungi</taxon>
        <taxon>Dikarya</taxon>
        <taxon>Ascomycota</taxon>
        <taxon>Pezizomycotina</taxon>
        <taxon>Eurotiomycetes</taxon>
        <taxon>Eurotiomycetidae</taxon>
        <taxon>Eurotiales</taxon>
        <taxon>Aspergillaceae</taxon>
        <taxon>Aspergillus</taxon>
        <taxon>Aspergillus subgen. Circumdati</taxon>
    </lineage>
</organism>
<dbReference type="Proteomes" id="UP000075230">
    <property type="component" value="Unassembled WGS sequence"/>
</dbReference>
<reference evidence="2 3" key="1">
    <citation type="journal article" date="2016" name="DNA Res.">
        <title>Genome sequence of Aspergillus luchuensis NBRC 4314.</title>
        <authorList>
            <person name="Yamada O."/>
            <person name="Machida M."/>
            <person name="Hosoyama A."/>
            <person name="Goto M."/>
            <person name="Takahashi T."/>
            <person name="Futagami T."/>
            <person name="Yamagata Y."/>
            <person name="Takeuchi M."/>
            <person name="Kobayashi T."/>
            <person name="Koike H."/>
            <person name="Abe K."/>
            <person name="Asai K."/>
            <person name="Arita M."/>
            <person name="Fujita N."/>
            <person name="Fukuda K."/>
            <person name="Higa K."/>
            <person name="Horikawa H."/>
            <person name="Ishikawa T."/>
            <person name="Jinno K."/>
            <person name="Kato Y."/>
            <person name="Kirimura K."/>
            <person name="Mizutani O."/>
            <person name="Nakasone K."/>
            <person name="Sano M."/>
            <person name="Shiraishi Y."/>
            <person name="Tsukahara M."/>
            <person name="Gomi K."/>
        </authorList>
    </citation>
    <scope>NUCLEOTIDE SEQUENCE [LARGE SCALE GENOMIC DNA]</scope>
    <source>
        <strain evidence="2 3">RIB 2604</strain>
    </source>
</reference>
<name>A0A146EY30_ASPKA</name>
<accession>A0A146EY30</accession>
<comment type="caution">
    <text evidence="2">The sequence shown here is derived from an EMBL/GenBank/DDBJ whole genome shotgun (WGS) entry which is preliminary data.</text>
</comment>